<protein>
    <submittedName>
        <fullName evidence="1">Uncharacterized protein</fullName>
    </submittedName>
</protein>
<sequence length="571" mass="61629">MPTYGNYVLRPPKYTSRRCIGAGHRPSIYRYIADFTPPAISSGCPRIADGRVPKPCAAKLSSLIHLSTCPNQAGQSSSSRPIVNGRQAQVVRSASRAVHGIACHGMATVASGSMASWIMACAGARVAGGILVRSAPVRNQGPRWLPSLSLAFVRSRQQHPPHETVSSILLRYSVKPVKLASAAGNSFEPAPLSRPMRSNTGSTLMNDLQGITSSLLSPKRTVPKRLGASAPHAMTFWGAFFGSEPKDASAVTLAYPATSTFRDPRVDLQRPSSVEKRSKDFVLCRHSSAPEMLGWLSINLSLASLIFHSHKLSSDRWKGKVPYNSRCGTEWLATGHPKQRLGAAPLAFSMSSSLQEDYLRCSELAEISRERCISGTNCLPVDKRGSTLSVLVRRTRIPNTGYPRSLSHDPCDPVVDLPTSCMARLILSSLRGNRILRWLRLFTRPANLASSSNNRLFRRVVEGPPADGSLEQSLDLGSYGSDGNGEHMCVGKSQLKISGLTALVTQSFAQHPIEGILIYGAVLCLFTPPPNTFYGDMLPSLTCLLGCPPTVLVDATPDVEIASLALIAHQN</sequence>
<dbReference type="RefSeq" id="XP_049147241.1">
    <property type="nucleotide sequence ID" value="XM_049290096.1"/>
</dbReference>
<dbReference type="GeneID" id="73345106"/>
<dbReference type="AlphaFoldDB" id="A0A9Q8WJG3"/>
<keyword evidence="2" id="KW-1185">Reference proteome</keyword>
<organism evidence="1 2">
    <name type="scientific">Colletotrichum lupini</name>
    <dbReference type="NCBI Taxonomy" id="145971"/>
    <lineage>
        <taxon>Eukaryota</taxon>
        <taxon>Fungi</taxon>
        <taxon>Dikarya</taxon>
        <taxon>Ascomycota</taxon>
        <taxon>Pezizomycotina</taxon>
        <taxon>Sordariomycetes</taxon>
        <taxon>Hypocreomycetidae</taxon>
        <taxon>Glomerellales</taxon>
        <taxon>Glomerellaceae</taxon>
        <taxon>Colletotrichum</taxon>
        <taxon>Colletotrichum acutatum species complex</taxon>
    </lineage>
</organism>
<evidence type="ECO:0000313" key="1">
    <source>
        <dbReference type="EMBL" id="UQC85629.1"/>
    </source>
</evidence>
<evidence type="ECO:0000313" key="2">
    <source>
        <dbReference type="Proteomes" id="UP000830671"/>
    </source>
</evidence>
<name>A0A9Q8WJG3_9PEZI</name>
<accession>A0A9Q8WJG3</accession>
<dbReference type="EMBL" id="CP019477">
    <property type="protein sequence ID" value="UQC85629.1"/>
    <property type="molecule type" value="Genomic_DNA"/>
</dbReference>
<gene>
    <name evidence="1" type="ORF">CLUP02_11128</name>
</gene>
<dbReference type="Proteomes" id="UP000830671">
    <property type="component" value="Chromosome 5"/>
</dbReference>
<reference evidence="1" key="1">
    <citation type="journal article" date="2021" name="Mol. Plant Microbe Interact.">
        <title>Complete Genome Sequence of the Plant-Pathogenic Fungus Colletotrichum lupini.</title>
        <authorList>
            <person name="Baroncelli R."/>
            <person name="Pensec F."/>
            <person name="Da Lio D."/>
            <person name="Boufleur T."/>
            <person name="Vicente I."/>
            <person name="Sarrocco S."/>
            <person name="Picot A."/>
            <person name="Baraldi E."/>
            <person name="Sukno S."/>
            <person name="Thon M."/>
            <person name="Le Floch G."/>
        </authorList>
    </citation>
    <scope>NUCLEOTIDE SEQUENCE</scope>
    <source>
        <strain evidence="1">IMI 504893</strain>
    </source>
</reference>
<proteinExistence type="predicted"/>
<dbReference type="KEGG" id="clup:CLUP02_11128"/>